<dbReference type="InterPro" id="IPR011009">
    <property type="entry name" value="Kinase-like_dom_sf"/>
</dbReference>
<keyword evidence="3" id="KW-1185">Reference proteome</keyword>
<dbReference type="PANTHER" id="PTHR11012:SF30">
    <property type="entry name" value="PROTEIN KINASE-LIKE DOMAIN-CONTAINING"/>
    <property type="match status" value="1"/>
</dbReference>
<dbReference type="PANTHER" id="PTHR11012">
    <property type="entry name" value="PROTEIN KINASE-LIKE DOMAIN-CONTAINING"/>
    <property type="match status" value="1"/>
</dbReference>
<evidence type="ECO:0000259" key="1">
    <source>
        <dbReference type="SMART" id="SM00587"/>
    </source>
</evidence>
<protein>
    <recommendedName>
        <fullName evidence="1">CHK kinase-like domain-containing protein</fullName>
    </recommendedName>
</protein>
<comment type="caution">
    <text evidence="2">The sequence shown here is derived from an EMBL/GenBank/DDBJ whole genome shotgun (WGS) entry which is preliminary data.</text>
</comment>
<name>A0AAV2QXJ8_MEGNR</name>
<dbReference type="InterPro" id="IPR015897">
    <property type="entry name" value="CHK_kinase-like"/>
</dbReference>
<dbReference type="SMART" id="SM00587">
    <property type="entry name" value="CHK"/>
    <property type="match status" value="1"/>
</dbReference>
<accession>A0AAV2QXJ8</accession>
<dbReference type="Gene3D" id="3.90.1200.10">
    <property type="match status" value="1"/>
</dbReference>
<evidence type="ECO:0000313" key="2">
    <source>
        <dbReference type="EMBL" id="CAL4103168.1"/>
    </source>
</evidence>
<reference evidence="2 3" key="1">
    <citation type="submission" date="2024-05" db="EMBL/GenBank/DDBJ databases">
        <authorList>
            <person name="Wallberg A."/>
        </authorList>
    </citation>
    <scope>NUCLEOTIDE SEQUENCE [LARGE SCALE GENOMIC DNA]</scope>
</reference>
<dbReference type="SUPFAM" id="SSF56112">
    <property type="entry name" value="Protein kinase-like (PK-like)"/>
    <property type="match status" value="1"/>
</dbReference>
<dbReference type="AlphaFoldDB" id="A0AAV2QXJ8"/>
<feature type="domain" description="CHK kinase-like" evidence="1">
    <location>
        <begin position="132"/>
        <end position="322"/>
    </location>
</feature>
<organism evidence="2 3">
    <name type="scientific">Meganyctiphanes norvegica</name>
    <name type="common">Northern krill</name>
    <name type="synonym">Thysanopoda norvegica</name>
    <dbReference type="NCBI Taxonomy" id="48144"/>
    <lineage>
        <taxon>Eukaryota</taxon>
        <taxon>Metazoa</taxon>
        <taxon>Ecdysozoa</taxon>
        <taxon>Arthropoda</taxon>
        <taxon>Crustacea</taxon>
        <taxon>Multicrustacea</taxon>
        <taxon>Malacostraca</taxon>
        <taxon>Eumalacostraca</taxon>
        <taxon>Eucarida</taxon>
        <taxon>Euphausiacea</taxon>
        <taxon>Euphausiidae</taxon>
        <taxon>Meganyctiphanes</taxon>
    </lineage>
</organism>
<gene>
    <name evidence="2" type="ORF">MNOR_LOCUS17491</name>
</gene>
<sequence length="419" mass="47960">YFPVENPKATKIIQKEHVKSALRADKGSDAVLRSWKAIPFTKKGDGYAGYVTCVIVKYGLGCALKEVTYVVKVNPCGFGFYGDRLALIFEKEVKFYTKLLLDLNSELESVGQDPLKFPKCYYASLEKDKEIFFLEDLRPLGYKMADMNQKGLDICHTKLVIKESGRLHAASKLLTEKISNEEFKLKYDFLLEEGFVSSQFSENLTFITDFLDTSGGYDNVRKWVTYLKSNAKELLEDQRGSSPPFDVVCHGDLITNNLLFRYDDDNKPIDVIFIDLQLNRFASAALDLEKLLFLSVDTATRNSNLDEILSIYYKSFLEVLSYANNSIEIPYTKDEFKEEFKKKNPFGMLWGMFGMPSIISNTDDLLDFQSVPEDKWEQVMAEFGSNLSEKLKTNPLLKPRLLDLLDEINQCERIGSYCK</sequence>
<dbReference type="Proteomes" id="UP001497623">
    <property type="component" value="Unassembled WGS sequence"/>
</dbReference>
<dbReference type="EMBL" id="CAXKWB010012054">
    <property type="protein sequence ID" value="CAL4103168.1"/>
    <property type="molecule type" value="Genomic_DNA"/>
</dbReference>
<dbReference type="InterPro" id="IPR004119">
    <property type="entry name" value="EcKL"/>
</dbReference>
<feature type="non-terminal residue" evidence="2">
    <location>
        <position position="1"/>
    </location>
</feature>
<proteinExistence type="predicted"/>
<dbReference type="Pfam" id="PF02958">
    <property type="entry name" value="EcKL"/>
    <property type="match status" value="1"/>
</dbReference>
<evidence type="ECO:0000313" key="3">
    <source>
        <dbReference type="Proteomes" id="UP001497623"/>
    </source>
</evidence>